<evidence type="ECO:0000256" key="2">
    <source>
        <dbReference type="ARBA" id="ARBA00012438"/>
    </source>
</evidence>
<keyword evidence="6" id="KW-1185">Reference proteome</keyword>
<evidence type="ECO:0000313" key="5">
    <source>
        <dbReference type="EMBL" id="AMG74560.1"/>
    </source>
</evidence>
<dbReference type="SMART" id="SM00388">
    <property type="entry name" value="HisKA"/>
    <property type="match status" value="1"/>
</dbReference>
<accession>A0AA86L440</accession>
<proteinExistence type="predicted"/>
<feature type="region of interest" description="Disordered" evidence="3">
    <location>
        <begin position="296"/>
        <end position="317"/>
    </location>
</feature>
<dbReference type="AlphaFoldDB" id="A0AA86L440"/>
<comment type="catalytic activity">
    <reaction evidence="1">
        <text>ATP + protein L-histidine = ADP + protein N-phospho-L-histidine.</text>
        <dbReference type="EC" id="2.7.13.3"/>
    </reaction>
</comment>
<keyword evidence="5" id="KW-0808">Transferase</keyword>
<dbReference type="Gene3D" id="1.10.287.130">
    <property type="match status" value="1"/>
</dbReference>
<dbReference type="InterPro" id="IPR003661">
    <property type="entry name" value="HisK_dim/P_dom"/>
</dbReference>
<feature type="region of interest" description="Disordered" evidence="3">
    <location>
        <begin position="156"/>
        <end position="177"/>
    </location>
</feature>
<reference evidence="5 6" key="1">
    <citation type="journal article" date="2016" name="BMC Genomics">
        <title>Genomic analysis of the nitrate-respiring Sphingopyxis granuli (formerly Sphingomonas macrogoltabida) strain TFA.</title>
        <authorList>
            <person name="Garcia-Romero I."/>
            <person name="Perez-Pulido A.J."/>
            <person name="Gonzalez-Flores Y.E."/>
            <person name="Reyes-Ramirez F."/>
            <person name="Santero E."/>
            <person name="Floriano B."/>
        </authorList>
    </citation>
    <scope>NUCLEOTIDE SEQUENCE [LARGE SCALE GENOMIC DNA]</scope>
    <source>
        <strain evidence="5 6">TFA</strain>
    </source>
</reference>
<gene>
    <name evidence="5" type="ORF">SGRAN_2190</name>
</gene>
<dbReference type="GO" id="GO:0000155">
    <property type="term" value="F:phosphorelay sensor kinase activity"/>
    <property type="evidence" value="ECO:0007669"/>
    <property type="project" value="InterPro"/>
</dbReference>
<evidence type="ECO:0000313" key="6">
    <source>
        <dbReference type="Proteomes" id="UP000058599"/>
    </source>
</evidence>
<dbReference type="InterPro" id="IPR036097">
    <property type="entry name" value="HisK_dim/P_sf"/>
</dbReference>
<organism evidence="5 6">
    <name type="scientific">Sphingopyxis granuli</name>
    <dbReference type="NCBI Taxonomy" id="267128"/>
    <lineage>
        <taxon>Bacteria</taxon>
        <taxon>Pseudomonadati</taxon>
        <taxon>Pseudomonadota</taxon>
        <taxon>Alphaproteobacteria</taxon>
        <taxon>Sphingomonadales</taxon>
        <taxon>Sphingomonadaceae</taxon>
        <taxon>Sphingopyxis</taxon>
    </lineage>
</organism>
<sequence length="554" mass="58258">MIATILRQAPSSRRAGIAAWRQLSDILAQRGNQLPESDVRRALHALAVLRPQVPEKIRRDCAKAIACHGRFAPLVALYAHDVPAVSAAMLRGARLTEADWLALLPATDATARSILAGRTDLPQAARRALAALGSASMALPRPEGAVAESIAAMPETVPENAPSSESQPELHEEPVVSVAPSQISELVRRIDRFQAARHQAAPKPPRTRFLFETGPDGLIHWVDGVTRGAVVGLSIAEAAFGGEPGTDGLAAGAFRQRAEIVNARMMLEGTPEEAGEWRFSALPWFDPATGQFRGYRGTARRPHRNETPYGAPESDGAGDSIRQLIHELRSPLNAISGFAQIISGQMFGPVSQSYRAMADQIVADSAAVQAIIDDLEAAARAGQAPALPAPGDIADLNSILVQVESDLAALLAQQRVELSLSRVGRSFAARAVDANARRMIGRLLTALVDISGPGAALVGQLVAEAAPGDMVQLRVVRPAAIRFASAAELLDPGFSPEGEAPGAAILSLGFSLRLVDSLAHGAGGRLEIGDNALTLHLPSANPLHEADRAAPGGE</sequence>
<dbReference type="SUPFAM" id="SSF47384">
    <property type="entry name" value="Homodimeric domain of signal transducing histidine kinase"/>
    <property type="match status" value="1"/>
</dbReference>
<feature type="domain" description="Signal transduction histidine kinase dimerisation/phosphoacceptor" evidence="4">
    <location>
        <begin position="316"/>
        <end position="384"/>
    </location>
</feature>
<name>A0AA86L440_9SPHN</name>
<dbReference type="Proteomes" id="UP000058599">
    <property type="component" value="Chromosome"/>
</dbReference>
<dbReference type="EMBL" id="CP012199">
    <property type="protein sequence ID" value="AMG74560.1"/>
    <property type="molecule type" value="Genomic_DNA"/>
</dbReference>
<dbReference type="CDD" id="cd00082">
    <property type="entry name" value="HisKA"/>
    <property type="match status" value="1"/>
</dbReference>
<evidence type="ECO:0000256" key="3">
    <source>
        <dbReference type="SAM" id="MobiDB-lite"/>
    </source>
</evidence>
<dbReference type="KEGG" id="sgi:SGRAN_2190"/>
<evidence type="ECO:0000256" key="1">
    <source>
        <dbReference type="ARBA" id="ARBA00000085"/>
    </source>
</evidence>
<dbReference type="EC" id="2.7.13.3" evidence="2"/>
<keyword evidence="5" id="KW-0418">Kinase</keyword>
<protein>
    <recommendedName>
        <fullName evidence="2">histidine kinase</fullName>
        <ecNumber evidence="2">2.7.13.3</ecNumber>
    </recommendedName>
</protein>
<dbReference type="Pfam" id="PF00512">
    <property type="entry name" value="HisKA"/>
    <property type="match status" value="1"/>
</dbReference>
<evidence type="ECO:0000259" key="4">
    <source>
        <dbReference type="SMART" id="SM00388"/>
    </source>
</evidence>